<organism evidence="2 3">
    <name type="scientific">Candidatus Methylumidiphilus alinenensis</name>
    <dbReference type="NCBI Taxonomy" id="2202197"/>
    <lineage>
        <taxon>Bacteria</taxon>
        <taxon>Pseudomonadati</taxon>
        <taxon>Pseudomonadota</taxon>
        <taxon>Gammaproteobacteria</taxon>
        <taxon>Methylococcales</taxon>
        <taxon>Candidatus Methylumidiphilus</taxon>
    </lineage>
</organism>
<dbReference type="InterPro" id="IPR010106">
    <property type="entry name" value="RpnA"/>
</dbReference>
<evidence type="ECO:0000313" key="3">
    <source>
        <dbReference type="Proteomes" id="UP000249396"/>
    </source>
</evidence>
<comment type="caution">
    <text evidence="2">The sequence shown here is derived from an EMBL/GenBank/DDBJ whole genome shotgun (WGS) entry which is preliminary data.</text>
</comment>
<name>A0A2W4QW34_9GAMM</name>
<gene>
    <name evidence="2" type="ORF">DM484_17345</name>
</gene>
<dbReference type="Pfam" id="PF12784">
    <property type="entry name" value="PDDEXK_2"/>
    <property type="match status" value="1"/>
</dbReference>
<accession>A0A2W4QW34</accession>
<evidence type="ECO:0000313" key="2">
    <source>
        <dbReference type="EMBL" id="PZN76062.1"/>
    </source>
</evidence>
<evidence type="ECO:0008006" key="4">
    <source>
        <dbReference type="Google" id="ProtNLM"/>
    </source>
</evidence>
<dbReference type="Proteomes" id="UP000249396">
    <property type="component" value="Unassembled WGS sequence"/>
</dbReference>
<dbReference type="PANTHER" id="PTHR41317:SF1">
    <property type="entry name" value="PD-(D_E)XK NUCLEASE FAMILY TRANSPOSASE"/>
    <property type="match status" value="1"/>
</dbReference>
<dbReference type="PANTHER" id="PTHR41317">
    <property type="entry name" value="PD-(D_E)XK NUCLEASE FAMILY TRANSPOSASE"/>
    <property type="match status" value="1"/>
</dbReference>
<feature type="region of interest" description="Disordered" evidence="1">
    <location>
        <begin position="235"/>
        <end position="302"/>
    </location>
</feature>
<proteinExistence type="predicted"/>
<dbReference type="EMBL" id="QJPH01000368">
    <property type="protein sequence ID" value="PZN76062.1"/>
    <property type="molecule type" value="Genomic_DNA"/>
</dbReference>
<feature type="compositionally biased region" description="Basic and acidic residues" evidence="1">
    <location>
        <begin position="235"/>
        <end position="292"/>
    </location>
</feature>
<dbReference type="NCBIfam" id="TIGR01784">
    <property type="entry name" value="T_den_put_tspse"/>
    <property type="match status" value="1"/>
</dbReference>
<reference evidence="2 3" key="1">
    <citation type="journal article" date="2018" name="Aquat. Microb. Ecol.">
        <title>Gammaproteobacterial methanotrophs dominate.</title>
        <authorList>
            <person name="Rissanen A.J."/>
            <person name="Saarenheimo J."/>
            <person name="Tiirola M."/>
            <person name="Peura S."/>
            <person name="Aalto S.L."/>
            <person name="Karvinen A."/>
            <person name="Nykanen H."/>
        </authorList>
    </citation>
    <scope>NUCLEOTIDE SEQUENCE [LARGE SCALE GENOMIC DNA]</scope>
    <source>
        <strain evidence="2">AMbin10</strain>
    </source>
</reference>
<sequence>MKHRIDPKIDRVFKALLGSVENRNLLVHFLNAILTSDLTAPITEVEILNPYNDKEFLDDKLSVVDVKAKDSDGRLYQIEIQLLTYRHLPERMVYTWCDIISQQLQSGNDYSLLKPVYSIWLLAENLLPGETDYAHEYKLQNRQGRTLADLGGIHLLELKKFTAERIETEEQRWLRFFKDGEQLDEAALPDWMNTDEMRQAMKTLKLFSEKERDYHAYQARQNYLREQRTIQIEREEDQREMERIKQEKEQIQHDMEQAQQDLQRERMEKQAALQEKESALQDKQSLQEENKRLKALLAQSKS</sequence>
<protein>
    <recommendedName>
        <fullName evidence="4">Transposase</fullName>
    </recommendedName>
</protein>
<evidence type="ECO:0000256" key="1">
    <source>
        <dbReference type="SAM" id="MobiDB-lite"/>
    </source>
</evidence>
<dbReference type="AlphaFoldDB" id="A0A2W4QW34"/>